<accession>A0AAD7LUF5</accession>
<dbReference type="Gene3D" id="1.25.40.10">
    <property type="entry name" value="Tetratricopeptide repeat domain"/>
    <property type="match status" value="1"/>
</dbReference>
<dbReference type="PANTHER" id="PTHR47689">
    <property type="entry name" value="TETRATRICOPEPTIDE REPEAT (TPR)-LIKE SUPERFAMILY PROTEIN"/>
    <property type="match status" value="1"/>
</dbReference>
<dbReference type="AlphaFoldDB" id="A0AAD7LUF5"/>
<proteinExistence type="predicted"/>
<sequence length="247" mass="27627">MKTSEQYGSGSGAYSWRTDSWDPHLWIVLCGNVSIVLGINANPVFARETSTESSSGNDTQVDDLIGLRKIKASSISLSFVSDSIDFATVHSKICFLAIFYLGKLEEAEKMFLSAVQEAKEGFGVRDPHVASACNNLAELYRVKKAFNRAGPLYLDAISILEQSFGPEDIRVVAAYHNLAHFYVLQRQFEEAGLYYEIMGRVLGYGHAEYVDAMYHLGKQEKHVRTSEVEKALLQCISAYKNVTYIRN</sequence>
<keyword evidence="2" id="KW-1185">Reference proteome</keyword>
<dbReference type="PANTHER" id="PTHR47689:SF2">
    <property type="entry name" value="TETRATRICOPEPTIDE REPEAT (TPR)-LIKE SUPERFAMILY PROTEIN"/>
    <property type="match status" value="1"/>
</dbReference>
<gene>
    <name evidence="1" type="ORF">O6P43_014275</name>
</gene>
<organism evidence="1 2">
    <name type="scientific">Quillaja saponaria</name>
    <name type="common">Soap bark tree</name>
    <dbReference type="NCBI Taxonomy" id="32244"/>
    <lineage>
        <taxon>Eukaryota</taxon>
        <taxon>Viridiplantae</taxon>
        <taxon>Streptophyta</taxon>
        <taxon>Embryophyta</taxon>
        <taxon>Tracheophyta</taxon>
        <taxon>Spermatophyta</taxon>
        <taxon>Magnoliopsida</taxon>
        <taxon>eudicotyledons</taxon>
        <taxon>Gunneridae</taxon>
        <taxon>Pentapetalae</taxon>
        <taxon>rosids</taxon>
        <taxon>fabids</taxon>
        <taxon>Fabales</taxon>
        <taxon>Quillajaceae</taxon>
        <taxon>Quillaja</taxon>
    </lineage>
</organism>
<dbReference type="EMBL" id="JARAOO010000006">
    <property type="protein sequence ID" value="KAJ7964462.1"/>
    <property type="molecule type" value="Genomic_DNA"/>
</dbReference>
<name>A0AAD7LUF5_QUISA</name>
<evidence type="ECO:0000313" key="2">
    <source>
        <dbReference type="Proteomes" id="UP001163823"/>
    </source>
</evidence>
<dbReference type="InterPro" id="IPR011990">
    <property type="entry name" value="TPR-like_helical_dom_sf"/>
</dbReference>
<reference evidence="1" key="1">
    <citation type="journal article" date="2023" name="Science">
        <title>Elucidation of the pathway for biosynthesis of saponin adjuvants from the soapbark tree.</title>
        <authorList>
            <person name="Reed J."/>
            <person name="Orme A."/>
            <person name="El-Demerdash A."/>
            <person name="Owen C."/>
            <person name="Martin L.B.B."/>
            <person name="Misra R.C."/>
            <person name="Kikuchi S."/>
            <person name="Rejzek M."/>
            <person name="Martin A.C."/>
            <person name="Harkess A."/>
            <person name="Leebens-Mack J."/>
            <person name="Louveau T."/>
            <person name="Stephenson M.J."/>
            <person name="Osbourn A."/>
        </authorList>
    </citation>
    <scope>NUCLEOTIDE SEQUENCE</scope>
    <source>
        <strain evidence="1">S10</strain>
    </source>
</reference>
<dbReference type="KEGG" id="qsa:O6P43_014275"/>
<dbReference type="Pfam" id="PF13374">
    <property type="entry name" value="TPR_10"/>
    <property type="match status" value="1"/>
</dbReference>
<dbReference type="SUPFAM" id="SSF48452">
    <property type="entry name" value="TPR-like"/>
    <property type="match status" value="1"/>
</dbReference>
<dbReference type="Proteomes" id="UP001163823">
    <property type="component" value="Chromosome 6"/>
</dbReference>
<comment type="caution">
    <text evidence="1">The sequence shown here is derived from an EMBL/GenBank/DDBJ whole genome shotgun (WGS) entry which is preliminary data.</text>
</comment>
<protein>
    <submittedName>
        <fullName evidence="1">Kinesin light chain 3-like isoform X1</fullName>
    </submittedName>
</protein>
<evidence type="ECO:0000313" key="1">
    <source>
        <dbReference type="EMBL" id="KAJ7964462.1"/>
    </source>
</evidence>